<dbReference type="InterPro" id="IPR007461">
    <property type="entry name" value="Ysc84_actin-binding"/>
</dbReference>
<sequence>MSSSSSSSWGDKWKNFTAKPGAQKAGQFYKKAETGVWRVLDPIGRGANRLAGRAGAESFWPTELAEGELDKAARILRTFALEGARPGAGVGAAETSTEPVAHDNEGGTKDEYASRKTQKVLKKIPPKALQGACGVAIMTCFRTGFGFSGAGGSGIVVARLPDGSWGPPSGILIHTLGWGFLIGLDIYDVVLVLRKPQALKAFEHPKVAIGGEISVAAGPVGNGAILDGGVEAAPCWSYTKSKGAYAGLQLDGTIILKRDDANARLYGGPISVSDLFQGKVPAPAAAKPLLQTLYAAEGRPQVLGTEQIPTGLTPGDTEITAEEAEALKDNTNEKTQTEQYDGDHGGDRHDEQPSATVSRAHRVPPPFASAASPSSTAASADHYPPEKEHKPS</sequence>
<dbReference type="RefSeq" id="XP_025376464.1">
    <property type="nucleotide sequence ID" value="XM_025518031.1"/>
</dbReference>
<keyword evidence="4" id="KW-1185">Reference proteome</keyword>
<evidence type="ECO:0000256" key="1">
    <source>
        <dbReference type="SAM" id="MobiDB-lite"/>
    </source>
</evidence>
<dbReference type="PANTHER" id="PTHR15629">
    <property type="entry name" value="SH3YL1 PROTEIN"/>
    <property type="match status" value="1"/>
</dbReference>
<feature type="compositionally biased region" description="Basic and acidic residues" evidence="1">
    <location>
        <begin position="325"/>
        <end position="352"/>
    </location>
</feature>
<dbReference type="STRING" id="215250.A0A316YJL6"/>
<feature type="compositionally biased region" description="Basic and acidic residues" evidence="1">
    <location>
        <begin position="383"/>
        <end position="392"/>
    </location>
</feature>
<feature type="domain" description="Ysc84 actin-binding" evidence="2">
    <location>
        <begin position="174"/>
        <end position="295"/>
    </location>
</feature>
<dbReference type="GO" id="GO:0035091">
    <property type="term" value="F:phosphatidylinositol binding"/>
    <property type="evidence" value="ECO:0007669"/>
    <property type="project" value="TreeGrafter"/>
</dbReference>
<dbReference type="InterPro" id="IPR051702">
    <property type="entry name" value="SH3_domain_YSC84-like"/>
</dbReference>
<dbReference type="GeneID" id="37039947"/>
<dbReference type="EMBL" id="KZ819637">
    <property type="protein sequence ID" value="PWN89266.1"/>
    <property type="molecule type" value="Genomic_DNA"/>
</dbReference>
<gene>
    <name evidence="3" type="ORF">FA10DRAFT_139719</name>
</gene>
<feature type="compositionally biased region" description="Low complexity" evidence="1">
    <location>
        <begin position="368"/>
        <end position="380"/>
    </location>
</feature>
<dbReference type="Proteomes" id="UP000245768">
    <property type="component" value="Unassembled WGS sequence"/>
</dbReference>
<feature type="region of interest" description="Disordered" evidence="1">
    <location>
        <begin position="325"/>
        <end position="392"/>
    </location>
</feature>
<evidence type="ECO:0000313" key="3">
    <source>
        <dbReference type="EMBL" id="PWN89266.1"/>
    </source>
</evidence>
<proteinExistence type="predicted"/>
<dbReference type="InParanoid" id="A0A316YJL6"/>
<feature type="region of interest" description="Disordered" evidence="1">
    <location>
        <begin position="87"/>
        <end position="109"/>
    </location>
</feature>
<protein>
    <submittedName>
        <fullName evidence="3">DUF500-domain-containing protein</fullName>
    </submittedName>
</protein>
<organism evidence="3 4">
    <name type="scientific">Acaromyces ingoldii</name>
    <dbReference type="NCBI Taxonomy" id="215250"/>
    <lineage>
        <taxon>Eukaryota</taxon>
        <taxon>Fungi</taxon>
        <taxon>Dikarya</taxon>
        <taxon>Basidiomycota</taxon>
        <taxon>Ustilaginomycotina</taxon>
        <taxon>Exobasidiomycetes</taxon>
        <taxon>Exobasidiales</taxon>
        <taxon>Cryptobasidiaceae</taxon>
        <taxon>Acaromyces</taxon>
    </lineage>
</organism>
<dbReference type="AlphaFoldDB" id="A0A316YJL6"/>
<reference evidence="3 4" key="1">
    <citation type="journal article" date="2018" name="Mol. Biol. Evol.">
        <title>Broad Genomic Sampling Reveals a Smut Pathogenic Ancestry of the Fungal Clade Ustilaginomycotina.</title>
        <authorList>
            <person name="Kijpornyongpan T."/>
            <person name="Mondo S.J."/>
            <person name="Barry K."/>
            <person name="Sandor L."/>
            <person name="Lee J."/>
            <person name="Lipzen A."/>
            <person name="Pangilinan J."/>
            <person name="LaButti K."/>
            <person name="Hainaut M."/>
            <person name="Henrissat B."/>
            <person name="Grigoriev I.V."/>
            <person name="Spatafora J.W."/>
            <person name="Aime M.C."/>
        </authorList>
    </citation>
    <scope>NUCLEOTIDE SEQUENCE [LARGE SCALE GENOMIC DNA]</scope>
    <source>
        <strain evidence="3 4">MCA 4198</strain>
    </source>
</reference>
<dbReference type="Pfam" id="PF04366">
    <property type="entry name" value="Ysc84"/>
    <property type="match status" value="1"/>
</dbReference>
<feature type="compositionally biased region" description="Basic and acidic residues" evidence="1">
    <location>
        <begin position="100"/>
        <end position="109"/>
    </location>
</feature>
<dbReference type="OrthoDB" id="10255128at2759"/>
<evidence type="ECO:0000313" key="4">
    <source>
        <dbReference type="Proteomes" id="UP000245768"/>
    </source>
</evidence>
<evidence type="ECO:0000259" key="2">
    <source>
        <dbReference type="Pfam" id="PF04366"/>
    </source>
</evidence>
<accession>A0A316YJL6</accession>
<name>A0A316YJL6_9BASI</name>
<dbReference type="PANTHER" id="PTHR15629:SF8">
    <property type="entry name" value="DUF500 DOMAIN PROTEIN (AFU_ORTHOLOGUE AFUA_5G07310)"/>
    <property type="match status" value="1"/>
</dbReference>